<proteinExistence type="predicted"/>
<feature type="chain" id="PRO_5035750912" evidence="1">
    <location>
        <begin position="18"/>
        <end position="173"/>
    </location>
</feature>
<name>A0A8S3HKU4_9BILA</name>
<organism evidence="2 3">
    <name type="scientific">Rotaria magnacalcarata</name>
    <dbReference type="NCBI Taxonomy" id="392030"/>
    <lineage>
        <taxon>Eukaryota</taxon>
        <taxon>Metazoa</taxon>
        <taxon>Spiralia</taxon>
        <taxon>Gnathifera</taxon>
        <taxon>Rotifera</taxon>
        <taxon>Eurotatoria</taxon>
        <taxon>Bdelloidea</taxon>
        <taxon>Philodinida</taxon>
        <taxon>Philodinidae</taxon>
        <taxon>Rotaria</taxon>
    </lineage>
</organism>
<sequence length="173" mass="19386">MLKLVFLFAVELYILNTDLNNDYVSSQQDKRITDVQQDHCIASESTLISPLVLKIRPDSLTLTTTNSSNGIPSIVESESNRQLLIKLKKNENGELLTRKNSFGSQMSTEYLINEQQNCSTANELASTILTNGHTDSLYKPVTIQSSPTPHVTNMLLNFNNDDNKQKSQQKPVL</sequence>
<evidence type="ECO:0000313" key="2">
    <source>
        <dbReference type="EMBL" id="CAF5183247.1"/>
    </source>
</evidence>
<reference evidence="2" key="1">
    <citation type="submission" date="2021-02" db="EMBL/GenBank/DDBJ databases">
        <authorList>
            <person name="Nowell W R."/>
        </authorList>
    </citation>
    <scope>NUCLEOTIDE SEQUENCE</scope>
</reference>
<protein>
    <submittedName>
        <fullName evidence="2">Uncharacterized protein</fullName>
    </submittedName>
</protein>
<comment type="caution">
    <text evidence="2">The sequence shown here is derived from an EMBL/GenBank/DDBJ whole genome shotgun (WGS) entry which is preliminary data.</text>
</comment>
<dbReference type="AlphaFoldDB" id="A0A8S3HKU4"/>
<dbReference type="Proteomes" id="UP000676336">
    <property type="component" value="Unassembled WGS sequence"/>
</dbReference>
<dbReference type="EMBL" id="CAJOBI010319846">
    <property type="protein sequence ID" value="CAF5183247.1"/>
    <property type="molecule type" value="Genomic_DNA"/>
</dbReference>
<feature type="non-terminal residue" evidence="2">
    <location>
        <position position="1"/>
    </location>
</feature>
<accession>A0A8S3HKU4</accession>
<evidence type="ECO:0000313" key="3">
    <source>
        <dbReference type="Proteomes" id="UP000676336"/>
    </source>
</evidence>
<keyword evidence="1" id="KW-0732">Signal</keyword>
<evidence type="ECO:0000256" key="1">
    <source>
        <dbReference type="SAM" id="SignalP"/>
    </source>
</evidence>
<feature type="signal peptide" evidence="1">
    <location>
        <begin position="1"/>
        <end position="17"/>
    </location>
</feature>
<gene>
    <name evidence="2" type="ORF">SMN809_LOCUS69605</name>
</gene>